<keyword evidence="2 5" id="KW-0808">Transferase</keyword>
<feature type="domain" description="Phospholipid/glycerol acyltransferase" evidence="4">
    <location>
        <begin position="40"/>
        <end position="151"/>
    </location>
</feature>
<dbReference type="PANTHER" id="PTHR10434">
    <property type="entry name" value="1-ACYL-SN-GLYCEROL-3-PHOSPHATE ACYLTRANSFERASE"/>
    <property type="match status" value="1"/>
</dbReference>
<dbReference type="SUPFAM" id="SSF69593">
    <property type="entry name" value="Glycerol-3-phosphate (1)-acyltransferase"/>
    <property type="match status" value="1"/>
</dbReference>
<dbReference type="GO" id="GO:0003841">
    <property type="term" value="F:1-acylglycerol-3-phosphate O-acyltransferase activity"/>
    <property type="evidence" value="ECO:0007669"/>
    <property type="project" value="UniProtKB-EC"/>
</dbReference>
<dbReference type="Pfam" id="PF01553">
    <property type="entry name" value="Acyltransferase"/>
    <property type="match status" value="1"/>
</dbReference>
<dbReference type="Proteomes" id="UP000587760">
    <property type="component" value="Unassembled WGS sequence"/>
</dbReference>
<evidence type="ECO:0000313" key="6">
    <source>
        <dbReference type="Proteomes" id="UP000587760"/>
    </source>
</evidence>
<dbReference type="EC" id="2.3.1.51" evidence="5"/>
<gene>
    <name evidence="5" type="ORF">HNR50_001381</name>
</gene>
<dbReference type="RefSeq" id="WP_184745201.1">
    <property type="nucleotide sequence ID" value="NZ_JACHGJ010000002.1"/>
</dbReference>
<protein>
    <submittedName>
        <fullName evidence="5">1-acyl-sn-glycerol-3-phosphate acyltransferase</fullName>
        <ecNumber evidence="5">2.3.1.51</ecNumber>
    </submittedName>
</protein>
<evidence type="ECO:0000313" key="5">
    <source>
        <dbReference type="EMBL" id="MBB6479723.1"/>
    </source>
</evidence>
<proteinExistence type="predicted"/>
<organism evidence="5 6">
    <name type="scientific">Spirochaeta isovalerica</name>
    <dbReference type="NCBI Taxonomy" id="150"/>
    <lineage>
        <taxon>Bacteria</taxon>
        <taxon>Pseudomonadati</taxon>
        <taxon>Spirochaetota</taxon>
        <taxon>Spirochaetia</taxon>
        <taxon>Spirochaetales</taxon>
        <taxon>Spirochaetaceae</taxon>
        <taxon>Spirochaeta</taxon>
    </lineage>
</organism>
<evidence type="ECO:0000256" key="1">
    <source>
        <dbReference type="ARBA" id="ARBA00005189"/>
    </source>
</evidence>
<evidence type="ECO:0000259" key="4">
    <source>
        <dbReference type="SMART" id="SM00563"/>
    </source>
</evidence>
<accession>A0A841R7A8</accession>
<comment type="caution">
    <text evidence="5">The sequence shown here is derived from an EMBL/GenBank/DDBJ whole genome shotgun (WGS) entry which is preliminary data.</text>
</comment>
<comment type="pathway">
    <text evidence="1">Lipid metabolism.</text>
</comment>
<keyword evidence="6" id="KW-1185">Reference proteome</keyword>
<evidence type="ECO:0000256" key="3">
    <source>
        <dbReference type="ARBA" id="ARBA00023315"/>
    </source>
</evidence>
<dbReference type="EMBL" id="JACHGJ010000002">
    <property type="protein sequence ID" value="MBB6479723.1"/>
    <property type="molecule type" value="Genomic_DNA"/>
</dbReference>
<dbReference type="CDD" id="cd07989">
    <property type="entry name" value="LPLAT_AGPAT-like"/>
    <property type="match status" value="1"/>
</dbReference>
<dbReference type="InterPro" id="IPR002123">
    <property type="entry name" value="Plipid/glycerol_acylTrfase"/>
</dbReference>
<name>A0A841R7A8_9SPIO</name>
<sequence length="381" mass="43247">MAKWYQDLTWEILKSFKTRRLWKFHNVQPVFHGEFPDPPYIFMGNHSHGDDPYITGGALGDTVHFMANIDGVSNVQRVLSHLAACYGKKKGAPDFAAIKKTIELLKEGEAVGIYPEGDRSWDGETAPFIPGSTALASKYKIPLVLAIQRGNYLSFPRWADYPRQGRIQIDYYTITKEDVESMSAEELEKKVTELLYVNDIKDPLNQGVVFTGENLASGIQRLLWICPSCGKQDSLAGDGDDILCGECRSRWTLDGSLRIYPEGVQGTDLKDWYDWQKVKTAEICSSAGTEMITGSIDIEISELENRKMIDPRRGDLKLYRDRVVFSSEGRDDLVLNVSLIAHYIDNFNNAFEFDYGKVRYRVIFSGKNAVKWIDLLNELKK</sequence>
<dbReference type="SMART" id="SM00563">
    <property type="entry name" value="PlsC"/>
    <property type="match status" value="1"/>
</dbReference>
<dbReference type="GO" id="GO:0006654">
    <property type="term" value="P:phosphatidic acid biosynthetic process"/>
    <property type="evidence" value="ECO:0007669"/>
    <property type="project" value="TreeGrafter"/>
</dbReference>
<dbReference type="AlphaFoldDB" id="A0A841R7A8"/>
<keyword evidence="3 5" id="KW-0012">Acyltransferase</keyword>
<dbReference type="PANTHER" id="PTHR10434:SF11">
    <property type="entry name" value="1-ACYL-SN-GLYCEROL-3-PHOSPHATE ACYLTRANSFERASE"/>
    <property type="match status" value="1"/>
</dbReference>
<evidence type="ECO:0000256" key="2">
    <source>
        <dbReference type="ARBA" id="ARBA00022679"/>
    </source>
</evidence>
<reference evidence="5 6" key="1">
    <citation type="submission" date="2020-08" db="EMBL/GenBank/DDBJ databases">
        <title>Genomic Encyclopedia of Type Strains, Phase IV (KMG-IV): sequencing the most valuable type-strain genomes for metagenomic binning, comparative biology and taxonomic classification.</title>
        <authorList>
            <person name="Goeker M."/>
        </authorList>
    </citation>
    <scope>NUCLEOTIDE SEQUENCE [LARGE SCALE GENOMIC DNA]</scope>
    <source>
        <strain evidence="5 6">DSM 2461</strain>
    </source>
</reference>